<protein>
    <submittedName>
        <fullName evidence="1">Uncharacterized protein</fullName>
    </submittedName>
</protein>
<comment type="caution">
    <text evidence="1">The sequence shown here is derived from an EMBL/GenBank/DDBJ whole genome shotgun (WGS) entry which is preliminary data.</text>
</comment>
<keyword evidence="2" id="KW-1185">Reference proteome</keyword>
<name>A0ACC2YZS2_9PEZI</name>
<sequence length="484" mass="53167">MAGAYLAAAGINLDEEMSKIQFGSLPTAPQSSSPFYPPQTSQSSSAVRPPLSRALTKVLGVRLPRKPSSTLWDVSISDGVVEAVTPHDPAARLGLRPTSSILDAHEAFLAPSLCHAHIHLDKPFLLSDSKFSDLSITDGSFDEAMTLTTAAKERFEEEDLLRRGRALIEESLAFGVTAMRAFVEVDGTVGMMDLDAGLKLKREFEGRCEVQIVAFAQLALFSGRNGGEEVRRLMREAAGREGVDVVGSTPYVEADLDREKQNLKWIFDLALEKGKMLDLHIDYHLDVEKEPLVWDALEVLREVNWEGKAGKSVCMGHCTRLTLFEESEWRRLRESIGSMPVSFVGLPTSDLYMMRTQDGRKGTLNVSEMIEKYGFQAAVAVNNVGNAYTPQGSSDPLSVASLGVGVYQAGTKKDADVLYECVSSRAKHMLGLAHSSLDLLPGEPADFVLFEREEVAWRTKKSIAEVVYDPQSRRRTIKGGRLVA</sequence>
<dbReference type="EMBL" id="JAPDRP010000016">
    <property type="protein sequence ID" value="KAJ9640937.1"/>
    <property type="molecule type" value="Genomic_DNA"/>
</dbReference>
<organism evidence="1 2">
    <name type="scientific">Coniosporium tulheliwenetii</name>
    <dbReference type="NCBI Taxonomy" id="3383036"/>
    <lineage>
        <taxon>Eukaryota</taxon>
        <taxon>Fungi</taxon>
        <taxon>Dikarya</taxon>
        <taxon>Ascomycota</taxon>
        <taxon>Pezizomycotina</taxon>
        <taxon>Dothideomycetes</taxon>
        <taxon>Dothideomycetes incertae sedis</taxon>
        <taxon>Coniosporium</taxon>
    </lineage>
</organism>
<evidence type="ECO:0000313" key="2">
    <source>
        <dbReference type="Proteomes" id="UP001172680"/>
    </source>
</evidence>
<gene>
    <name evidence="1" type="ORF">H2199_005605</name>
</gene>
<accession>A0ACC2YZS2</accession>
<dbReference type="Proteomes" id="UP001172680">
    <property type="component" value="Unassembled WGS sequence"/>
</dbReference>
<evidence type="ECO:0000313" key="1">
    <source>
        <dbReference type="EMBL" id="KAJ9640937.1"/>
    </source>
</evidence>
<proteinExistence type="predicted"/>
<reference evidence="1" key="1">
    <citation type="submission" date="2022-10" db="EMBL/GenBank/DDBJ databases">
        <title>Culturing micro-colonial fungi from biological soil crusts in the Mojave desert and describing Neophaeococcomyces mojavensis, and introducing the new genera and species Taxawa tesnikishii.</title>
        <authorList>
            <person name="Kurbessoian T."/>
            <person name="Stajich J.E."/>
        </authorList>
    </citation>
    <scope>NUCLEOTIDE SEQUENCE</scope>
    <source>
        <strain evidence="1">JES_115</strain>
    </source>
</reference>